<feature type="region of interest" description="Disordered" evidence="1">
    <location>
        <begin position="705"/>
        <end position="726"/>
    </location>
</feature>
<dbReference type="RefSeq" id="XP_015659630.1">
    <property type="nucleotide sequence ID" value="XM_015802229.1"/>
</dbReference>
<reference evidence="2 3" key="1">
    <citation type="submission" date="2015-07" db="EMBL/GenBank/DDBJ databases">
        <title>High-quality genome of monoxenous trypanosomatid Leptomonas pyrrhocoris.</title>
        <authorList>
            <person name="Flegontov P."/>
            <person name="Butenko A."/>
            <person name="Firsov S."/>
            <person name="Vlcek C."/>
            <person name="Logacheva M.D."/>
            <person name="Field M."/>
            <person name="Filatov D."/>
            <person name="Flegontova O."/>
            <person name="Gerasimov E."/>
            <person name="Jackson A.P."/>
            <person name="Kelly S."/>
            <person name="Opperdoes F."/>
            <person name="O'Reilly A."/>
            <person name="Votypka J."/>
            <person name="Yurchenko V."/>
            <person name="Lukes J."/>
        </authorList>
    </citation>
    <scope>NUCLEOTIDE SEQUENCE [LARGE SCALE GENOMIC DNA]</scope>
    <source>
        <strain evidence="2">H10</strain>
    </source>
</reference>
<dbReference type="OrthoDB" id="271618at2759"/>
<keyword evidence="3" id="KW-1185">Reference proteome</keyword>
<dbReference type="GeneID" id="26904820"/>
<feature type="compositionally biased region" description="Low complexity" evidence="1">
    <location>
        <begin position="710"/>
        <end position="724"/>
    </location>
</feature>
<dbReference type="SUPFAM" id="SSF54236">
    <property type="entry name" value="Ubiquitin-like"/>
    <property type="match status" value="1"/>
</dbReference>
<dbReference type="EMBL" id="LGTL01000007">
    <property type="protein sequence ID" value="KPA81191.1"/>
    <property type="molecule type" value="Genomic_DNA"/>
</dbReference>
<evidence type="ECO:0000313" key="3">
    <source>
        <dbReference type="Proteomes" id="UP000037923"/>
    </source>
</evidence>
<dbReference type="VEuPathDB" id="TriTrypDB:LpyrH10_07_3360"/>
<evidence type="ECO:0008006" key="4">
    <source>
        <dbReference type="Google" id="ProtNLM"/>
    </source>
</evidence>
<dbReference type="CDD" id="cd00030">
    <property type="entry name" value="C2"/>
    <property type="match status" value="1"/>
</dbReference>
<name>A0A0N0DW27_LEPPY</name>
<comment type="caution">
    <text evidence="2">The sequence shown here is derived from an EMBL/GenBank/DDBJ whole genome shotgun (WGS) entry which is preliminary data.</text>
</comment>
<dbReference type="AlphaFoldDB" id="A0A0N0DW27"/>
<dbReference type="Proteomes" id="UP000037923">
    <property type="component" value="Unassembled WGS sequence"/>
</dbReference>
<evidence type="ECO:0000313" key="2">
    <source>
        <dbReference type="EMBL" id="KPA81191.1"/>
    </source>
</evidence>
<protein>
    <recommendedName>
        <fullName evidence="4">C2 domain-containing protein</fullName>
    </recommendedName>
</protein>
<gene>
    <name evidence="2" type="ORF">ABB37_04529</name>
</gene>
<feature type="region of interest" description="Disordered" evidence="1">
    <location>
        <begin position="750"/>
        <end position="769"/>
    </location>
</feature>
<sequence>MAAHMIIPLPVRFSSNVHLTLHQAFLASAGVLLSDPVARVHVVTVKTTRPTKASSNAQADAQNDGVRIVLNAREVGKTKPCFFTAHPSFNESFDFTVAETSALTSLAAPSALSNTSAPNRKKRDDGADVNSSGGGGNTVSVVDHVVITLESADGTAFYGEAYAPFSPHCSSAAPAAAPVRVMLAPRNAQDVSDPLFLQDNALLAERHLDDFGFVTISWEVAVVPHGGALLGNEAAAAPTGLLPVGLALRATWLARAAAYTRGAQYTTSVEFGGLDRFIFSDPAQPVCLTLQGGAAEAQLRRATFHCTVQSAMEPSKSHEVTIPLPLPPLNVAAARNRDIHWVAPARTSQGLDLGLLLVSMRVSSTPLTADAPRCPDEACLRINDPQHQEEHQHVAQLWGMRAPPQTPPGAYQPIAWESQQHVAEAAQRRWKRQCVVEARPALEHLRHLFDVLMGRTTLDDGVAHVAATFCNKSPAEISAGDLRELMVAFAFHASKLTVQAAARFCFVALRRDVPDAVAAEEVQYIVDHCLVERTVEMPAGERRRWVTDLFASVPVVSYADFVKYFIHNYAMWAAFGVPLTVETAASSMQHCHAALQHQQQSSSSRCGTPRTAAAVVVDVALFPSSDLRAPAPAADRSAGVPSNPEAAAATASPSNVWRTFVVRVAQTPSKAFSVTAHVSDRISDVMAIVEGNVGIKVTRQEWRLAGTGGSTSPPGSTAAATSAAPPAPSMKLLDPSLLVGNTTLGLPSALRNPVSSSSASASSSPFSHGAGNTQEVWIYEAEATILLRFHVTDCLHSKKDWQERVQAKEKVLKLRAAVQRKTLIPLSRCTLSVKHQDGAVTTLQDRHTVAHYHLVSGDVIDVSHD</sequence>
<evidence type="ECO:0000256" key="1">
    <source>
        <dbReference type="SAM" id="MobiDB-lite"/>
    </source>
</evidence>
<proteinExistence type="predicted"/>
<accession>A0A0N0DW27</accession>
<dbReference type="OMA" id="PIAWESQ"/>
<feature type="region of interest" description="Disordered" evidence="1">
    <location>
        <begin position="108"/>
        <end position="135"/>
    </location>
</feature>
<dbReference type="InterPro" id="IPR029071">
    <property type="entry name" value="Ubiquitin-like_domsf"/>
</dbReference>
<feature type="compositionally biased region" description="Low complexity" evidence="1">
    <location>
        <begin position="755"/>
        <end position="764"/>
    </location>
</feature>
<feature type="compositionally biased region" description="Low complexity" evidence="1">
    <location>
        <begin position="108"/>
        <end position="118"/>
    </location>
</feature>
<organism evidence="2 3">
    <name type="scientific">Leptomonas pyrrhocoris</name>
    <name type="common">Firebug parasite</name>
    <dbReference type="NCBI Taxonomy" id="157538"/>
    <lineage>
        <taxon>Eukaryota</taxon>
        <taxon>Discoba</taxon>
        <taxon>Euglenozoa</taxon>
        <taxon>Kinetoplastea</taxon>
        <taxon>Metakinetoplastina</taxon>
        <taxon>Trypanosomatida</taxon>
        <taxon>Trypanosomatidae</taxon>
        <taxon>Leishmaniinae</taxon>
        <taxon>Leptomonas</taxon>
    </lineage>
</organism>